<dbReference type="InterPro" id="IPR003591">
    <property type="entry name" value="Leu-rich_rpt_typical-subtyp"/>
</dbReference>
<accession>A0A0N1I2F9</accession>
<comment type="caution">
    <text evidence="6">The sequence shown here is derived from an EMBL/GenBank/DDBJ whole genome shotgun (WGS) entry which is preliminary data.</text>
</comment>
<dbReference type="PANTHER" id="PTHR22710">
    <property type="entry name" value="X-RAY RADIATION RESISTANCE ASSOCIATED PROTEIN 1 XRRA1"/>
    <property type="match status" value="1"/>
</dbReference>
<dbReference type="Pfam" id="PF00560">
    <property type="entry name" value="LRR_1"/>
    <property type="match status" value="1"/>
</dbReference>
<dbReference type="SMART" id="SM00369">
    <property type="entry name" value="LRR_TYP"/>
    <property type="match status" value="4"/>
</dbReference>
<dbReference type="VEuPathDB" id="TriTrypDB:Lsey_0020_0170"/>
<evidence type="ECO:0008006" key="8">
    <source>
        <dbReference type="Google" id="ProtNLM"/>
    </source>
</evidence>
<evidence type="ECO:0000256" key="5">
    <source>
        <dbReference type="SAM" id="MobiDB-lite"/>
    </source>
</evidence>
<feature type="compositionally biased region" description="Basic and acidic residues" evidence="5">
    <location>
        <begin position="707"/>
        <end position="724"/>
    </location>
</feature>
<keyword evidence="7" id="KW-1185">Reference proteome</keyword>
<dbReference type="AlphaFoldDB" id="A0A0N1I2F9"/>
<dbReference type="OMA" id="QPTRYFY"/>
<evidence type="ECO:0000256" key="3">
    <source>
        <dbReference type="ARBA" id="ARBA00022614"/>
    </source>
</evidence>
<dbReference type="GO" id="GO:0005737">
    <property type="term" value="C:cytoplasm"/>
    <property type="evidence" value="ECO:0007669"/>
    <property type="project" value="UniProtKB-SubCell"/>
</dbReference>
<feature type="compositionally biased region" description="Low complexity" evidence="5">
    <location>
        <begin position="638"/>
        <end position="653"/>
    </location>
</feature>
<dbReference type="GO" id="GO:0005634">
    <property type="term" value="C:nucleus"/>
    <property type="evidence" value="ECO:0007669"/>
    <property type="project" value="TreeGrafter"/>
</dbReference>
<dbReference type="PANTHER" id="PTHR22710:SF2">
    <property type="entry name" value="X-RAY RADIATION RESISTANCE-ASSOCIATED PROTEIN 1"/>
    <property type="match status" value="1"/>
</dbReference>
<proteinExistence type="predicted"/>
<comment type="subcellular location">
    <subcellularLocation>
        <location evidence="1">Cytoplasm</location>
    </subcellularLocation>
</comment>
<dbReference type="Proteomes" id="UP000038009">
    <property type="component" value="Unassembled WGS sequence"/>
</dbReference>
<feature type="compositionally biased region" description="Low complexity" evidence="5">
    <location>
        <begin position="734"/>
        <end position="750"/>
    </location>
</feature>
<feature type="region of interest" description="Disordered" evidence="5">
    <location>
        <begin position="600"/>
        <end position="762"/>
    </location>
</feature>
<feature type="region of interest" description="Disordered" evidence="5">
    <location>
        <begin position="464"/>
        <end position="522"/>
    </location>
</feature>
<evidence type="ECO:0000256" key="1">
    <source>
        <dbReference type="ARBA" id="ARBA00004496"/>
    </source>
</evidence>
<protein>
    <recommendedName>
        <fullName evidence="8">Leucine-rich repeat protein</fullName>
    </recommendedName>
</protein>
<dbReference type="Gene3D" id="3.80.10.10">
    <property type="entry name" value="Ribonuclease Inhibitor"/>
    <property type="match status" value="2"/>
</dbReference>
<sequence length="796" mass="87076">MKDLSHVPSALLAGAEEMEAQQNVEAAAKHEDAGLNAEGGPQAGGMQRVAPSLRSSAALAETNYMAGVIVATSPAGMSADELIPMTISSTPQFPVLHPQGFRILKNSSVMERNMRGYFRLPQPPNSATRKEQLRLQRTLWLVEREEAERKARITGNQDGVVLDGFLLLSACEADDPEEVTAVTLQASQLTSSVQEDLPFFTELKMLDVSDNHLHLGDVLPFPHLETVHLVCNSVSSLADVVCSNSPSLFTLMALDLAYNRIPPRDLLYLSAFRALKHLDLSNNGLRSLPADLSSLSQLTHLALESNQLASAHVFHALGTLPALLAVNLTNNRLSQVPLLHAPHQLETNRAGDEHPVDDAPCYFPSIQTMCLSSNRFTDLEALVPLAALHRTLRHIAVGNNPFLSSQPQAAARRLQRALDEAVVDLYFIAKDSAPPLVSADMTASLTGANTGTWRGKTWVRYLSPRPQYPENQDDELTQSRTSSLETAAPKPSTAAEEEPWQYDDIPPADFGESANEPQNVREEDARYDAHCLTVEEYLGRYHISVQCATQPPPPPKQPKRYFYSSAYRASQEGMQNATPLVTLPLYAEFMDIYRITGRRGHTLRRKGHPAPLRRRGKLSLSAPTSSRSPVLPVVARQSFTSPPTSATAHSSLPENDHSDGDDEEEDDGDVAQGESPEYEDGVFLTGVNSEGGRFRGGRRKWKSAPKSAEERGTESEEIPAEKTAGEIIPDAHAARAGRANNAFPASQSTVPRPPLPRLVLSPSSTNVHTAISELRSMLRKPLPSLPYEDVRSRQAH</sequence>
<evidence type="ECO:0000256" key="4">
    <source>
        <dbReference type="ARBA" id="ARBA00022737"/>
    </source>
</evidence>
<evidence type="ECO:0000313" key="6">
    <source>
        <dbReference type="EMBL" id="KPI89603.1"/>
    </source>
</evidence>
<dbReference type="InterPro" id="IPR032675">
    <property type="entry name" value="LRR_dom_sf"/>
</dbReference>
<feature type="compositionally biased region" description="Acidic residues" evidence="5">
    <location>
        <begin position="659"/>
        <end position="669"/>
    </location>
</feature>
<keyword evidence="3" id="KW-0433">Leucine-rich repeat</keyword>
<organism evidence="6 7">
    <name type="scientific">Leptomonas seymouri</name>
    <dbReference type="NCBI Taxonomy" id="5684"/>
    <lineage>
        <taxon>Eukaryota</taxon>
        <taxon>Discoba</taxon>
        <taxon>Euglenozoa</taxon>
        <taxon>Kinetoplastea</taxon>
        <taxon>Metakinetoplastina</taxon>
        <taxon>Trypanosomatida</taxon>
        <taxon>Trypanosomatidae</taxon>
        <taxon>Leishmaniinae</taxon>
        <taxon>Leptomonas</taxon>
    </lineage>
</organism>
<keyword evidence="2" id="KW-0963">Cytoplasm</keyword>
<feature type="compositionally biased region" description="Basic residues" evidence="5">
    <location>
        <begin position="600"/>
        <end position="617"/>
    </location>
</feature>
<dbReference type="EMBL" id="LJSK01000020">
    <property type="protein sequence ID" value="KPI89603.1"/>
    <property type="molecule type" value="Genomic_DNA"/>
</dbReference>
<dbReference type="OrthoDB" id="1687175at2759"/>
<dbReference type="SUPFAM" id="SSF52058">
    <property type="entry name" value="L domain-like"/>
    <property type="match status" value="1"/>
</dbReference>
<reference evidence="6 7" key="1">
    <citation type="journal article" date="2015" name="PLoS Pathog.">
        <title>Leptomonas seymouri: Adaptations to the Dixenous Life Cycle Analyzed by Genome Sequencing, Transcriptome Profiling and Co-infection with Leishmania donovani.</title>
        <authorList>
            <person name="Kraeva N."/>
            <person name="Butenko A."/>
            <person name="Hlavacova J."/>
            <person name="Kostygov A."/>
            <person name="Myskova J."/>
            <person name="Grybchuk D."/>
            <person name="Lestinova T."/>
            <person name="Votypka J."/>
            <person name="Volf P."/>
            <person name="Opperdoes F."/>
            <person name="Flegontov P."/>
            <person name="Lukes J."/>
            <person name="Yurchenko V."/>
        </authorList>
    </citation>
    <scope>NUCLEOTIDE SEQUENCE [LARGE SCALE GENOMIC DNA]</scope>
    <source>
        <strain evidence="6 7">ATCC 30220</strain>
    </source>
</reference>
<dbReference type="InterPro" id="IPR001611">
    <property type="entry name" value="Leu-rich_rpt"/>
</dbReference>
<evidence type="ECO:0000256" key="2">
    <source>
        <dbReference type="ARBA" id="ARBA00022490"/>
    </source>
</evidence>
<dbReference type="PROSITE" id="PS51450">
    <property type="entry name" value="LRR"/>
    <property type="match status" value="1"/>
</dbReference>
<name>A0A0N1I2F9_LEPSE</name>
<evidence type="ECO:0000313" key="7">
    <source>
        <dbReference type="Proteomes" id="UP000038009"/>
    </source>
</evidence>
<keyword evidence="4" id="KW-0677">Repeat</keyword>
<gene>
    <name evidence="6" type="ORF">ABL78_1268</name>
</gene>